<accession>A0AAN8L3Q8</accession>
<dbReference type="AlphaFoldDB" id="A0AAN8L3Q8"/>
<evidence type="ECO:0000313" key="3">
    <source>
        <dbReference type="EMBL" id="KAK6298316.1"/>
    </source>
</evidence>
<name>A0AAN8L3Q8_9TELE</name>
<proteinExistence type="predicted"/>
<keyword evidence="2" id="KW-0732">Signal</keyword>
<gene>
    <name evidence="3" type="ORF">J4Q44_G00313710</name>
</gene>
<keyword evidence="4" id="KW-1185">Reference proteome</keyword>
<comment type="caution">
    <text evidence="3">The sequence shown here is derived from an EMBL/GenBank/DDBJ whole genome shotgun (WGS) entry which is preliminary data.</text>
</comment>
<sequence>MEAVFGLVLVMLTGVSHATDMVTTCNASQNSSQCSVVLGGTLDLQLMTNASGCELLFKKNLTDGPKLIFSLKRNNVTLWGMSEKRSKFFINNGSFRTRSTHCAHLGVRFSWWSPPSSDAGSLLYSEDKEKSSTTDAELKGLKPSE</sequence>
<evidence type="ECO:0000256" key="1">
    <source>
        <dbReference type="SAM" id="MobiDB-lite"/>
    </source>
</evidence>
<feature type="signal peptide" evidence="2">
    <location>
        <begin position="1"/>
        <end position="18"/>
    </location>
</feature>
<dbReference type="EMBL" id="JAGTTL010000030">
    <property type="protein sequence ID" value="KAK6298316.1"/>
    <property type="molecule type" value="Genomic_DNA"/>
</dbReference>
<feature type="compositionally biased region" description="Basic and acidic residues" evidence="1">
    <location>
        <begin position="125"/>
        <end position="145"/>
    </location>
</feature>
<dbReference type="Proteomes" id="UP001356427">
    <property type="component" value="Unassembled WGS sequence"/>
</dbReference>
<reference evidence="3 4" key="1">
    <citation type="submission" date="2021-04" db="EMBL/GenBank/DDBJ databases">
        <authorList>
            <person name="De Guttry C."/>
            <person name="Zahm M."/>
            <person name="Klopp C."/>
            <person name="Cabau C."/>
            <person name="Louis A."/>
            <person name="Berthelot C."/>
            <person name="Parey E."/>
            <person name="Roest Crollius H."/>
            <person name="Montfort J."/>
            <person name="Robinson-Rechavi M."/>
            <person name="Bucao C."/>
            <person name="Bouchez O."/>
            <person name="Gislard M."/>
            <person name="Lluch J."/>
            <person name="Milhes M."/>
            <person name="Lampietro C."/>
            <person name="Lopez Roques C."/>
            <person name="Donnadieu C."/>
            <person name="Braasch I."/>
            <person name="Desvignes T."/>
            <person name="Postlethwait J."/>
            <person name="Bobe J."/>
            <person name="Wedekind C."/>
            <person name="Guiguen Y."/>
        </authorList>
    </citation>
    <scope>NUCLEOTIDE SEQUENCE [LARGE SCALE GENOMIC DNA]</scope>
    <source>
        <strain evidence="3">Cs_M1</strain>
        <tissue evidence="3">Blood</tissue>
    </source>
</reference>
<evidence type="ECO:0000256" key="2">
    <source>
        <dbReference type="SAM" id="SignalP"/>
    </source>
</evidence>
<feature type="chain" id="PRO_5043020000" evidence="2">
    <location>
        <begin position="19"/>
        <end position="145"/>
    </location>
</feature>
<evidence type="ECO:0000313" key="4">
    <source>
        <dbReference type="Proteomes" id="UP001356427"/>
    </source>
</evidence>
<organism evidence="3 4">
    <name type="scientific">Coregonus suidteri</name>
    <dbReference type="NCBI Taxonomy" id="861788"/>
    <lineage>
        <taxon>Eukaryota</taxon>
        <taxon>Metazoa</taxon>
        <taxon>Chordata</taxon>
        <taxon>Craniata</taxon>
        <taxon>Vertebrata</taxon>
        <taxon>Euteleostomi</taxon>
        <taxon>Actinopterygii</taxon>
        <taxon>Neopterygii</taxon>
        <taxon>Teleostei</taxon>
        <taxon>Protacanthopterygii</taxon>
        <taxon>Salmoniformes</taxon>
        <taxon>Salmonidae</taxon>
        <taxon>Coregoninae</taxon>
        <taxon>Coregonus</taxon>
    </lineage>
</organism>
<feature type="region of interest" description="Disordered" evidence="1">
    <location>
        <begin position="116"/>
        <end position="145"/>
    </location>
</feature>
<protein>
    <submittedName>
        <fullName evidence="3">Uncharacterized protein</fullName>
    </submittedName>
</protein>